<dbReference type="PANTHER" id="PTHR16166">
    <property type="entry name" value="VACUOLAR PROTEIN SORTING-ASSOCIATED PROTEIN VPS13"/>
    <property type="match status" value="1"/>
</dbReference>
<evidence type="ECO:0000256" key="1">
    <source>
        <dbReference type="ARBA" id="ARBA00006545"/>
    </source>
</evidence>
<dbReference type="AlphaFoldDB" id="A0AAE0CG04"/>
<dbReference type="GO" id="GO:0045053">
    <property type="term" value="P:protein retention in Golgi apparatus"/>
    <property type="evidence" value="ECO:0007669"/>
    <property type="project" value="TreeGrafter"/>
</dbReference>
<feature type="region of interest" description="Disordered" evidence="2">
    <location>
        <begin position="391"/>
        <end position="414"/>
    </location>
</feature>
<dbReference type="PANTHER" id="PTHR16166:SF93">
    <property type="entry name" value="INTERMEMBRANE LIPID TRANSFER PROTEIN VPS13"/>
    <property type="match status" value="1"/>
</dbReference>
<organism evidence="3 4">
    <name type="scientific">Cymbomonas tetramitiformis</name>
    <dbReference type="NCBI Taxonomy" id="36881"/>
    <lineage>
        <taxon>Eukaryota</taxon>
        <taxon>Viridiplantae</taxon>
        <taxon>Chlorophyta</taxon>
        <taxon>Pyramimonadophyceae</taxon>
        <taxon>Pyramimonadales</taxon>
        <taxon>Pyramimonadaceae</taxon>
        <taxon>Cymbomonas</taxon>
    </lineage>
</organism>
<dbReference type="EMBL" id="LGRX02023658">
    <property type="protein sequence ID" value="KAK3254386.1"/>
    <property type="molecule type" value="Genomic_DNA"/>
</dbReference>
<dbReference type="Proteomes" id="UP001190700">
    <property type="component" value="Unassembled WGS sequence"/>
</dbReference>
<proteinExistence type="inferred from homology"/>
<comment type="similarity">
    <text evidence="1">Belongs to the VPS13 family.</text>
</comment>
<dbReference type="GO" id="GO:0006623">
    <property type="term" value="P:protein targeting to vacuole"/>
    <property type="evidence" value="ECO:0007669"/>
    <property type="project" value="TreeGrafter"/>
</dbReference>
<accession>A0AAE0CG04</accession>
<evidence type="ECO:0000313" key="4">
    <source>
        <dbReference type="Proteomes" id="UP001190700"/>
    </source>
</evidence>
<evidence type="ECO:0000256" key="2">
    <source>
        <dbReference type="SAM" id="MobiDB-lite"/>
    </source>
</evidence>
<feature type="non-terminal residue" evidence="3">
    <location>
        <position position="1"/>
    </location>
</feature>
<evidence type="ECO:0000313" key="3">
    <source>
        <dbReference type="EMBL" id="KAK3254386.1"/>
    </source>
</evidence>
<keyword evidence="4" id="KW-1185">Reference proteome</keyword>
<sequence length="577" mass="61456">ALSAQTNAPHAHLRPLQNVHSAPSAWWQYAISVTVQRAEQSSFCTKRLFAMSGIRQRYMDRYRAFLASGEPPDRLPAEIAELDAQLPVEVALTFRCLVQAEVAPKMAGQQRQRRLTAPLWLTHAATRFADMRKRTASGVSRADTGAAAGDALLGGVEDTPMAPDEVQKLKEVFAFEEALEEAAPEHLDDSLLLAECQVVLDKVSLRLESLLEGQVLDAALVNIGGSCKLYPRAHEVALQVQSYCFNTPEGCLMQNAPPRHKGAAASFEAEDAAIHVVLRADLRASGTQRLADVRVAPGRVVLDSRSLQRLRVFVYPPTVMPHIDTSSLHTMVASELQGGRSSLEEAPEGGSSPKLQLSLLVTDLKVRVLGAAHSREKQGHQLVLHVSALTAERDSGDSEEAAGSEASTGSFSGGMVRVEGAGLSAGLYDTALGWEALEQTLPGHGRTSNGDGVGEAGVEWEAAAPAMPLLEPCNVGAELEMGGGSGNGDRERGSEVRMKLPMLGVHFSPQRVRILSGLAQSFGPPEIPEKVLATQPLLGIPISLGRATASPLMACEGASATSAREAKGLGWKEPRAV</sequence>
<reference evidence="3 4" key="1">
    <citation type="journal article" date="2015" name="Genome Biol. Evol.">
        <title>Comparative Genomics of a Bacterivorous Green Alga Reveals Evolutionary Causalities and Consequences of Phago-Mixotrophic Mode of Nutrition.</title>
        <authorList>
            <person name="Burns J.A."/>
            <person name="Paasch A."/>
            <person name="Narechania A."/>
            <person name="Kim E."/>
        </authorList>
    </citation>
    <scope>NUCLEOTIDE SEQUENCE [LARGE SCALE GENOMIC DNA]</scope>
    <source>
        <strain evidence="3 4">PLY_AMNH</strain>
    </source>
</reference>
<comment type="caution">
    <text evidence="3">The sequence shown here is derived from an EMBL/GenBank/DDBJ whole genome shotgun (WGS) entry which is preliminary data.</text>
</comment>
<dbReference type="InterPro" id="IPR026847">
    <property type="entry name" value="VPS13"/>
</dbReference>
<gene>
    <name evidence="3" type="ORF">CYMTET_36398</name>
</gene>
<name>A0AAE0CG04_9CHLO</name>
<protein>
    <submittedName>
        <fullName evidence="3">Uncharacterized protein</fullName>
    </submittedName>
</protein>